<dbReference type="SMART" id="SM00320">
    <property type="entry name" value="WD40"/>
    <property type="match status" value="4"/>
</dbReference>
<dbReference type="Pfam" id="PF04003">
    <property type="entry name" value="Utp12"/>
    <property type="match status" value="1"/>
</dbReference>
<dbReference type="PROSITE" id="PS50082">
    <property type="entry name" value="WD_REPEATS_2"/>
    <property type="match status" value="1"/>
</dbReference>
<dbReference type="GO" id="GO:0000462">
    <property type="term" value="P:maturation of SSU-rRNA from tricistronic rRNA transcript (SSU-rRNA, 5.8S rRNA, LSU-rRNA)"/>
    <property type="evidence" value="ECO:0007669"/>
    <property type="project" value="TreeGrafter"/>
</dbReference>
<dbReference type="InterPro" id="IPR007148">
    <property type="entry name" value="SSU_processome_Utp12"/>
</dbReference>
<dbReference type="SUPFAM" id="SSF50978">
    <property type="entry name" value="WD40 repeat-like"/>
    <property type="match status" value="1"/>
</dbReference>
<evidence type="ECO:0000256" key="1">
    <source>
        <dbReference type="ARBA" id="ARBA00004123"/>
    </source>
</evidence>
<evidence type="ECO:0000256" key="5">
    <source>
        <dbReference type="SAM" id="MobiDB-lite"/>
    </source>
</evidence>
<dbReference type="PANTHER" id="PTHR44267">
    <property type="entry name" value="WD REPEAT-CONTAINING PROTEIN 43"/>
    <property type="match status" value="1"/>
</dbReference>
<feature type="compositionally biased region" description="Polar residues" evidence="5">
    <location>
        <begin position="81"/>
        <end position="90"/>
    </location>
</feature>
<evidence type="ECO:0000259" key="6">
    <source>
        <dbReference type="Pfam" id="PF04003"/>
    </source>
</evidence>
<feature type="region of interest" description="Disordered" evidence="5">
    <location>
        <begin position="441"/>
        <end position="468"/>
    </location>
</feature>
<feature type="domain" description="Small-subunit processome Utp12" evidence="6">
    <location>
        <begin position="531"/>
        <end position="633"/>
    </location>
</feature>
<dbReference type="Pfam" id="PF00400">
    <property type="entry name" value="WD40"/>
    <property type="match status" value="1"/>
</dbReference>
<reference evidence="7" key="1">
    <citation type="submission" date="2021-06" db="EMBL/GenBank/DDBJ databases">
        <authorList>
            <person name="Kallberg Y."/>
            <person name="Tangrot J."/>
            <person name="Rosling A."/>
        </authorList>
    </citation>
    <scope>NUCLEOTIDE SEQUENCE</scope>
    <source>
        <strain evidence="7">BR232B</strain>
    </source>
</reference>
<keyword evidence="8" id="KW-1185">Reference proteome</keyword>
<feature type="compositionally biased region" description="Basic and acidic residues" evidence="5">
    <location>
        <begin position="441"/>
        <end position="460"/>
    </location>
</feature>
<gene>
    <name evidence="7" type="ORF">PBRASI_LOCUS460</name>
</gene>
<dbReference type="PANTHER" id="PTHR44267:SF1">
    <property type="entry name" value="WD REPEAT-CONTAINING PROTEIN 43"/>
    <property type="match status" value="1"/>
</dbReference>
<evidence type="ECO:0000313" key="7">
    <source>
        <dbReference type="EMBL" id="CAG8458724.1"/>
    </source>
</evidence>
<dbReference type="EMBL" id="CAJVPI010000022">
    <property type="protein sequence ID" value="CAG8458724.1"/>
    <property type="molecule type" value="Genomic_DNA"/>
</dbReference>
<dbReference type="InterPro" id="IPR036322">
    <property type="entry name" value="WD40_repeat_dom_sf"/>
</dbReference>
<evidence type="ECO:0000313" key="8">
    <source>
        <dbReference type="Proteomes" id="UP000789739"/>
    </source>
</evidence>
<dbReference type="Gene3D" id="2.130.10.10">
    <property type="entry name" value="YVTN repeat-like/Quinoprotein amine dehydrogenase"/>
    <property type="match status" value="2"/>
</dbReference>
<dbReference type="OrthoDB" id="30195at2759"/>
<feature type="region of interest" description="Disordered" evidence="5">
    <location>
        <begin position="661"/>
        <end position="711"/>
    </location>
</feature>
<dbReference type="Proteomes" id="UP000789739">
    <property type="component" value="Unassembled WGS sequence"/>
</dbReference>
<evidence type="ECO:0000256" key="4">
    <source>
        <dbReference type="PROSITE-ProRule" id="PRU00221"/>
    </source>
</evidence>
<feature type="repeat" description="WD" evidence="4">
    <location>
        <begin position="217"/>
        <end position="250"/>
    </location>
</feature>
<dbReference type="InterPro" id="IPR016024">
    <property type="entry name" value="ARM-type_fold"/>
</dbReference>
<keyword evidence="4" id="KW-0853">WD repeat</keyword>
<comment type="caution">
    <text evidence="7">The sequence shown here is derived from an EMBL/GenBank/DDBJ whole genome shotgun (WGS) entry which is preliminary data.</text>
</comment>
<dbReference type="GO" id="GO:0005730">
    <property type="term" value="C:nucleolus"/>
    <property type="evidence" value="ECO:0007669"/>
    <property type="project" value="TreeGrafter"/>
</dbReference>
<evidence type="ECO:0000256" key="2">
    <source>
        <dbReference type="ARBA" id="ARBA00023242"/>
    </source>
</evidence>
<protein>
    <submittedName>
        <fullName evidence="7">6735_t:CDS:1</fullName>
    </submittedName>
</protein>
<comment type="similarity">
    <text evidence="3">Belongs to the UTP5 family.</text>
</comment>
<feature type="region of interest" description="Disordered" evidence="5">
    <location>
        <begin position="81"/>
        <end position="104"/>
    </location>
</feature>
<keyword evidence="2" id="KW-0539">Nucleus</keyword>
<sequence length="711" mass="79852">MGKHSHRRKIDTTPQTTGGLVLSQVLFSSFDSVDAEYFAIVTQAVDSNQLRIFDARNNTVKKSYTSEKQERFTCMSWGQIQQPKGVNGNATDPPPRKKSRSSSLSKLHTKVISLGLQDGSILLYSVSEGAVIKRMKGSHKTAVNDFVFDRSGKYGYSCDDLTIIEWDIADGREISTWKSGLKSTRRLALSYDGKKLLSAGSKIQMWDSKTKKIIRTFSGHDKYITDLMFSVSDDVCISAAENDRMINVWDCKGEREGGECLSVLSLDADLHNVSISPSSTVLAVSEDGILNIFDNVASSTLSSAETPPRKKKRKNVNRAASCVVKVLNEKDNSLIPILAASSTDEANNKMASKVMIVRGHPTKPIIEAVRIVDKQTRCLIPEVILSRLHQPVIPMDESSIAAMNLKATHKQYDESRVKILENVDAERPEFLLIEKDTRMDKDDVAERRNSEYAGGDEGRAKMPNGQNNASITSSNVISLSAIVNETPADKLKLPNGRHSEYSDNDTPLKEKYVMANADSLQTILIQALHSNDNELLKLCLEHNDRDIIRNTVIKLPSQFVVKFLEKIVERFQSNPSIGLDLLEWIRVTLTIHSAYLMTVPDLTRKLSIFYQLLDKRLSIFPRLLNFYGRLDLAMQQISLRSSLHNVIEDTSNEVEVYMESEDEVDVYRETEDEEDEEGVEDENDEVGEDDEDEDDEGVEDEEDEMEDADFL</sequence>
<name>A0A9N8VNB6_9GLOM</name>
<proteinExistence type="inferred from homology"/>
<evidence type="ECO:0000256" key="3">
    <source>
        <dbReference type="ARBA" id="ARBA00038335"/>
    </source>
</evidence>
<dbReference type="InterPro" id="IPR052414">
    <property type="entry name" value="U3_snoRNA-assoc_WDR"/>
</dbReference>
<dbReference type="SUPFAM" id="SSF48371">
    <property type="entry name" value="ARM repeat"/>
    <property type="match status" value="1"/>
</dbReference>
<dbReference type="AlphaFoldDB" id="A0A9N8VNB6"/>
<dbReference type="InterPro" id="IPR015943">
    <property type="entry name" value="WD40/YVTN_repeat-like_dom_sf"/>
</dbReference>
<accession>A0A9N8VNB6</accession>
<organism evidence="7 8">
    <name type="scientific">Paraglomus brasilianum</name>
    <dbReference type="NCBI Taxonomy" id="144538"/>
    <lineage>
        <taxon>Eukaryota</taxon>
        <taxon>Fungi</taxon>
        <taxon>Fungi incertae sedis</taxon>
        <taxon>Mucoromycota</taxon>
        <taxon>Glomeromycotina</taxon>
        <taxon>Glomeromycetes</taxon>
        <taxon>Paraglomerales</taxon>
        <taxon>Paraglomeraceae</taxon>
        <taxon>Paraglomus</taxon>
    </lineage>
</organism>
<comment type="subcellular location">
    <subcellularLocation>
        <location evidence="1">Nucleus</location>
    </subcellularLocation>
</comment>
<dbReference type="InterPro" id="IPR001680">
    <property type="entry name" value="WD40_rpt"/>
</dbReference>